<dbReference type="AlphaFoldDB" id="A0AAV7NP22"/>
<accession>A0AAV7NP22</accession>
<dbReference type="InterPro" id="IPR041588">
    <property type="entry name" value="Integrase_H2C2"/>
</dbReference>
<evidence type="ECO:0000259" key="2">
    <source>
        <dbReference type="PROSITE" id="PS50994"/>
    </source>
</evidence>
<proteinExistence type="predicted"/>
<name>A0AAV7NP22_PLEWA</name>
<dbReference type="PANTHER" id="PTHR37984:SF11">
    <property type="entry name" value="INTEGRASE CATALYTIC DOMAIN-CONTAINING PROTEIN"/>
    <property type="match status" value="1"/>
</dbReference>
<gene>
    <name evidence="3" type="ORF">NDU88_005034</name>
</gene>
<keyword evidence="4" id="KW-1185">Reference proteome</keyword>
<dbReference type="Gene3D" id="3.30.420.10">
    <property type="entry name" value="Ribonuclease H-like superfamily/Ribonuclease H"/>
    <property type="match status" value="1"/>
</dbReference>
<dbReference type="InterPro" id="IPR036397">
    <property type="entry name" value="RNaseH_sf"/>
</dbReference>
<dbReference type="GO" id="GO:0015074">
    <property type="term" value="P:DNA integration"/>
    <property type="evidence" value="ECO:0007669"/>
    <property type="project" value="InterPro"/>
</dbReference>
<dbReference type="Pfam" id="PF17921">
    <property type="entry name" value="Integrase_H2C2"/>
    <property type="match status" value="1"/>
</dbReference>
<dbReference type="GO" id="GO:0003676">
    <property type="term" value="F:nucleic acid binding"/>
    <property type="evidence" value="ECO:0007669"/>
    <property type="project" value="InterPro"/>
</dbReference>
<dbReference type="Gene3D" id="1.10.340.70">
    <property type="match status" value="1"/>
</dbReference>
<evidence type="ECO:0000313" key="3">
    <source>
        <dbReference type="EMBL" id="KAJ1116829.1"/>
    </source>
</evidence>
<dbReference type="InterPro" id="IPR001584">
    <property type="entry name" value="Integrase_cat-core"/>
</dbReference>
<dbReference type="PROSITE" id="PS50994">
    <property type="entry name" value="INTEGRASE"/>
    <property type="match status" value="1"/>
</dbReference>
<comment type="caution">
    <text evidence="3">The sequence shown here is derived from an EMBL/GenBank/DDBJ whole genome shotgun (WGS) entry which is preliminary data.</text>
</comment>
<dbReference type="EMBL" id="JANPWB010000012">
    <property type="protein sequence ID" value="KAJ1116829.1"/>
    <property type="molecule type" value="Genomic_DNA"/>
</dbReference>
<dbReference type="InterPro" id="IPR012337">
    <property type="entry name" value="RNaseH-like_sf"/>
</dbReference>
<sequence length="322" mass="36470">MESLNQVRHELSVNPHWCLLRGHRLVIPSSLTDQVVQLAHNGHQGMVKTKSNLQTKVGFPLMDEKVEELVHSCEWCQASGEPSNPAPAETEFGPHKPWVSASLDSGSLHNGRHTMMMIDYHLKYSEVEIISTLTADRVIPKIEKILAIHGLISEIKTDNGPPFQSNELVCYFESIGIKHRKLTLWWPQANGEVEHMMQTLNKVIRITSTCARPLVYAIYSFQRRNRQTPDSTTGRAPGYVSLGRAVADSIRHHCQWQLENIDDFQVHQRRTCVIRRANRRCCAKASNLNVGDTVPLKDQFPDSKFQLLLTRVLGLLCVVVSL</sequence>
<organism evidence="3 4">
    <name type="scientific">Pleurodeles waltl</name>
    <name type="common">Iberian ribbed newt</name>
    <dbReference type="NCBI Taxonomy" id="8319"/>
    <lineage>
        <taxon>Eukaryota</taxon>
        <taxon>Metazoa</taxon>
        <taxon>Chordata</taxon>
        <taxon>Craniata</taxon>
        <taxon>Vertebrata</taxon>
        <taxon>Euteleostomi</taxon>
        <taxon>Amphibia</taxon>
        <taxon>Batrachia</taxon>
        <taxon>Caudata</taxon>
        <taxon>Salamandroidea</taxon>
        <taxon>Salamandridae</taxon>
        <taxon>Pleurodelinae</taxon>
        <taxon>Pleurodeles</taxon>
    </lineage>
</organism>
<dbReference type="SUPFAM" id="SSF53098">
    <property type="entry name" value="Ribonuclease H-like"/>
    <property type="match status" value="1"/>
</dbReference>
<dbReference type="Proteomes" id="UP001066276">
    <property type="component" value="Chromosome 8"/>
</dbReference>
<dbReference type="InterPro" id="IPR050951">
    <property type="entry name" value="Retrovirus_Pol_polyprotein"/>
</dbReference>
<reference evidence="3" key="1">
    <citation type="journal article" date="2022" name="bioRxiv">
        <title>Sequencing and chromosome-scale assembly of the giantPleurodeles waltlgenome.</title>
        <authorList>
            <person name="Brown T."/>
            <person name="Elewa A."/>
            <person name="Iarovenko S."/>
            <person name="Subramanian E."/>
            <person name="Araus A.J."/>
            <person name="Petzold A."/>
            <person name="Susuki M."/>
            <person name="Suzuki K.-i.T."/>
            <person name="Hayashi T."/>
            <person name="Toyoda A."/>
            <person name="Oliveira C."/>
            <person name="Osipova E."/>
            <person name="Leigh N.D."/>
            <person name="Simon A."/>
            <person name="Yun M.H."/>
        </authorList>
    </citation>
    <scope>NUCLEOTIDE SEQUENCE</scope>
    <source>
        <strain evidence="3">20211129_DDA</strain>
        <tissue evidence="3">Liver</tissue>
    </source>
</reference>
<evidence type="ECO:0000256" key="1">
    <source>
        <dbReference type="ARBA" id="ARBA00039658"/>
    </source>
</evidence>
<dbReference type="PANTHER" id="PTHR37984">
    <property type="entry name" value="PROTEIN CBG26694"/>
    <property type="match status" value="1"/>
</dbReference>
<feature type="domain" description="Integrase catalytic" evidence="2">
    <location>
        <begin position="90"/>
        <end position="245"/>
    </location>
</feature>
<evidence type="ECO:0000313" key="4">
    <source>
        <dbReference type="Proteomes" id="UP001066276"/>
    </source>
</evidence>
<protein>
    <recommendedName>
        <fullName evidence="1">Gypsy retrotransposon integrase-like protein 1</fullName>
    </recommendedName>
</protein>